<dbReference type="PRINTS" id="PR00111">
    <property type="entry name" value="ABHYDROLASE"/>
</dbReference>
<dbReference type="AlphaFoldDB" id="A0A1G7P159"/>
<proteinExistence type="predicted"/>
<reference evidence="3 4" key="1">
    <citation type="submission" date="2016-10" db="EMBL/GenBank/DDBJ databases">
        <authorList>
            <person name="de Groot N.N."/>
        </authorList>
    </citation>
    <scope>NUCLEOTIDE SEQUENCE [LARGE SCALE GENOMIC DNA]</scope>
    <source>
        <strain evidence="3 4">DSM 527</strain>
    </source>
</reference>
<dbReference type="Proteomes" id="UP000199045">
    <property type="component" value="Unassembled WGS sequence"/>
</dbReference>
<feature type="chain" id="PRO_5011626393" evidence="1">
    <location>
        <begin position="22"/>
        <end position="300"/>
    </location>
</feature>
<gene>
    <name evidence="3" type="ORF">SAMN04488121_1021026</name>
</gene>
<name>A0A1G7P159_CHIFI</name>
<dbReference type="Gene3D" id="3.40.50.1820">
    <property type="entry name" value="alpha/beta hydrolase"/>
    <property type="match status" value="1"/>
</dbReference>
<dbReference type="PANTHER" id="PTHR43798:SF33">
    <property type="entry name" value="HYDROLASE, PUTATIVE (AFU_ORTHOLOGUE AFUA_2G14860)-RELATED"/>
    <property type="match status" value="1"/>
</dbReference>
<dbReference type="InterPro" id="IPR000073">
    <property type="entry name" value="AB_hydrolase_1"/>
</dbReference>
<dbReference type="InterPro" id="IPR029058">
    <property type="entry name" value="AB_hydrolase_fold"/>
</dbReference>
<dbReference type="OrthoDB" id="9780932at2"/>
<feature type="domain" description="AB hydrolase-1" evidence="2">
    <location>
        <begin position="57"/>
        <end position="162"/>
    </location>
</feature>
<dbReference type="InterPro" id="IPR050266">
    <property type="entry name" value="AB_hydrolase_sf"/>
</dbReference>
<organism evidence="3 4">
    <name type="scientific">Chitinophaga filiformis</name>
    <name type="common">Myxococcus filiformis</name>
    <name type="synonym">Flexibacter filiformis</name>
    <dbReference type="NCBI Taxonomy" id="104663"/>
    <lineage>
        <taxon>Bacteria</taxon>
        <taxon>Pseudomonadati</taxon>
        <taxon>Bacteroidota</taxon>
        <taxon>Chitinophagia</taxon>
        <taxon>Chitinophagales</taxon>
        <taxon>Chitinophagaceae</taxon>
        <taxon>Chitinophaga</taxon>
    </lineage>
</organism>
<sequence>MFMKRYSPVTLMAVLSATLFACHQAAPEKETPASEAVKINNQGVNINYDDSKKGDTTLLFVHGWCINKGYWKDQFDFFQSKYRVVAVDLPGFGTSGKNREKWTVEAYGEDLSAVMQQLDLKNVILVGHSMSGNIIVEAALQNKDRVIGLVGVDNFKNAGWDPTQPDTAAANFYKGARQNYKAVVLPYSSQYLFSSTTDTLVKAKVLNDIANADTLIAIDCLERGDSYPGSDKLASLKKTIYLINSDYTPTDTAALTKKGIAYMLLPIHGTGHYPMNENPSEFNTRLTQAIEKIGASSNEP</sequence>
<dbReference type="STRING" id="104663.SAMN04488121_1021026"/>
<accession>A0A1G7P159</accession>
<dbReference type="GO" id="GO:0016020">
    <property type="term" value="C:membrane"/>
    <property type="evidence" value="ECO:0007669"/>
    <property type="project" value="TreeGrafter"/>
</dbReference>
<dbReference type="PROSITE" id="PS51257">
    <property type="entry name" value="PROKAR_LIPOPROTEIN"/>
    <property type="match status" value="1"/>
</dbReference>
<evidence type="ECO:0000259" key="2">
    <source>
        <dbReference type="Pfam" id="PF00561"/>
    </source>
</evidence>
<evidence type="ECO:0000313" key="4">
    <source>
        <dbReference type="Proteomes" id="UP000199045"/>
    </source>
</evidence>
<evidence type="ECO:0000313" key="3">
    <source>
        <dbReference type="EMBL" id="SDF80052.1"/>
    </source>
</evidence>
<dbReference type="EMBL" id="FNBN01000002">
    <property type="protein sequence ID" value="SDF80052.1"/>
    <property type="molecule type" value="Genomic_DNA"/>
</dbReference>
<protein>
    <submittedName>
        <fullName evidence="3">Pimeloyl-ACP methyl ester carboxylesterase</fullName>
    </submittedName>
</protein>
<evidence type="ECO:0000256" key="1">
    <source>
        <dbReference type="SAM" id="SignalP"/>
    </source>
</evidence>
<feature type="signal peptide" evidence="1">
    <location>
        <begin position="1"/>
        <end position="21"/>
    </location>
</feature>
<keyword evidence="1" id="KW-0732">Signal</keyword>
<dbReference type="Pfam" id="PF00561">
    <property type="entry name" value="Abhydrolase_1"/>
    <property type="match status" value="1"/>
</dbReference>
<dbReference type="PANTHER" id="PTHR43798">
    <property type="entry name" value="MONOACYLGLYCEROL LIPASE"/>
    <property type="match status" value="1"/>
</dbReference>
<dbReference type="SUPFAM" id="SSF53474">
    <property type="entry name" value="alpha/beta-Hydrolases"/>
    <property type="match status" value="1"/>
</dbReference>